<gene>
    <name evidence="4" type="ORF">K505DRAFT_216125</name>
</gene>
<organism evidence="4 5">
    <name type="scientific">Melanomma pulvis-pyrius CBS 109.77</name>
    <dbReference type="NCBI Taxonomy" id="1314802"/>
    <lineage>
        <taxon>Eukaryota</taxon>
        <taxon>Fungi</taxon>
        <taxon>Dikarya</taxon>
        <taxon>Ascomycota</taxon>
        <taxon>Pezizomycotina</taxon>
        <taxon>Dothideomycetes</taxon>
        <taxon>Pleosporomycetidae</taxon>
        <taxon>Pleosporales</taxon>
        <taxon>Melanommataceae</taxon>
        <taxon>Melanomma</taxon>
    </lineage>
</organism>
<keyword evidence="5" id="KW-1185">Reference proteome</keyword>
<feature type="domain" description="CBM-cenC" evidence="3">
    <location>
        <begin position="80"/>
        <end position="206"/>
    </location>
</feature>
<evidence type="ECO:0000256" key="2">
    <source>
        <dbReference type="SAM" id="MobiDB-lite"/>
    </source>
</evidence>
<dbReference type="Pfam" id="PF02018">
    <property type="entry name" value="CBM_4_9"/>
    <property type="match status" value="1"/>
</dbReference>
<accession>A0A6A6XCD9</accession>
<keyword evidence="1" id="KW-0378">Hydrolase</keyword>
<feature type="compositionally biased region" description="Low complexity" evidence="2">
    <location>
        <begin position="1"/>
        <end position="73"/>
    </location>
</feature>
<dbReference type="EMBL" id="MU001931">
    <property type="protein sequence ID" value="KAF2793367.1"/>
    <property type="molecule type" value="Genomic_DNA"/>
</dbReference>
<dbReference type="Gene3D" id="2.60.120.260">
    <property type="entry name" value="Galactose-binding domain-like"/>
    <property type="match status" value="1"/>
</dbReference>
<dbReference type="Proteomes" id="UP000799757">
    <property type="component" value="Unassembled WGS sequence"/>
</dbReference>
<feature type="non-terminal residue" evidence="4">
    <location>
        <position position="1"/>
    </location>
</feature>
<reference evidence="4" key="1">
    <citation type="journal article" date="2020" name="Stud. Mycol.">
        <title>101 Dothideomycetes genomes: a test case for predicting lifestyles and emergence of pathogens.</title>
        <authorList>
            <person name="Haridas S."/>
            <person name="Albert R."/>
            <person name="Binder M."/>
            <person name="Bloem J."/>
            <person name="Labutti K."/>
            <person name="Salamov A."/>
            <person name="Andreopoulos B."/>
            <person name="Baker S."/>
            <person name="Barry K."/>
            <person name="Bills G."/>
            <person name="Bluhm B."/>
            <person name="Cannon C."/>
            <person name="Castanera R."/>
            <person name="Culley D."/>
            <person name="Daum C."/>
            <person name="Ezra D."/>
            <person name="Gonzalez J."/>
            <person name="Henrissat B."/>
            <person name="Kuo A."/>
            <person name="Liang C."/>
            <person name="Lipzen A."/>
            <person name="Lutzoni F."/>
            <person name="Magnuson J."/>
            <person name="Mondo S."/>
            <person name="Nolan M."/>
            <person name="Ohm R."/>
            <person name="Pangilinan J."/>
            <person name="Park H.-J."/>
            <person name="Ramirez L."/>
            <person name="Alfaro M."/>
            <person name="Sun H."/>
            <person name="Tritt A."/>
            <person name="Yoshinaga Y."/>
            <person name="Zwiers L.-H."/>
            <person name="Turgeon B."/>
            <person name="Goodwin S."/>
            <person name="Spatafora J."/>
            <person name="Crous P."/>
            <person name="Grigoriev I."/>
        </authorList>
    </citation>
    <scope>NUCLEOTIDE SEQUENCE</scope>
    <source>
        <strain evidence="4">CBS 109.77</strain>
    </source>
</reference>
<dbReference type="InterPro" id="IPR003305">
    <property type="entry name" value="CenC_carb-bd"/>
</dbReference>
<sequence length="231" mass="23405">SSSVITSSSSSTTVFSTTSIPTSETPSSTPSSSSSVSSSESSSSSTTTEAPSSSSSSSEIPSTTISSSSSTSSCVPTQTNAVVNPSFETGGLLPWVMTTTGRWNDLRVVGGRPHSGTYSFFGATDSETQATLTLTQTDVVVLAGTVVDCSGWVWASRNSGYTTTFTVSIDDQVCGTVTVVDTGYIRIGSQITVSGDTHTVSVQVVSTGADEASMILGIDDVSVVPISGPGV</sequence>
<protein>
    <recommendedName>
        <fullName evidence="3">CBM-cenC domain-containing protein</fullName>
    </recommendedName>
</protein>
<dbReference type="InterPro" id="IPR008979">
    <property type="entry name" value="Galactose-bd-like_sf"/>
</dbReference>
<feature type="non-terminal residue" evidence="4">
    <location>
        <position position="231"/>
    </location>
</feature>
<dbReference type="OrthoDB" id="3769880at2759"/>
<dbReference type="GO" id="GO:0016798">
    <property type="term" value="F:hydrolase activity, acting on glycosyl bonds"/>
    <property type="evidence" value="ECO:0007669"/>
    <property type="project" value="InterPro"/>
</dbReference>
<dbReference type="AlphaFoldDB" id="A0A6A6XCD9"/>
<proteinExistence type="predicted"/>
<evidence type="ECO:0000313" key="5">
    <source>
        <dbReference type="Proteomes" id="UP000799757"/>
    </source>
</evidence>
<feature type="region of interest" description="Disordered" evidence="2">
    <location>
        <begin position="1"/>
        <end position="78"/>
    </location>
</feature>
<evidence type="ECO:0000259" key="3">
    <source>
        <dbReference type="Pfam" id="PF02018"/>
    </source>
</evidence>
<dbReference type="SUPFAM" id="SSF49785">
    <property type="entry name" value="Galactose-binding domain-like"/>
    <property type="match status" value="1"/>
</dbReference>
<name>A0A6A6XCD9_9PLEO</name>
<evidence type="ECO:0000313" key="4">
    <source>
        <dbReference type="EMBL" id="KAF2793367.1"/>
    </source>
</evidence>
<evidence type="ECO:0000256" key="1">
    <source>
        <dbReference type="ARBA" id="ARBA00022801"/>
    </source>
</evidence>